<reference evidence="10" key="1">
    <citation type="submission" date="2021-02" db="EMBL/GenBank/DDBJ databases">
        <authorList>
            <person name="Nowell W R."/>
        </authorList>
    </citation>
    <scope>NUCLEOTIDE SEQUENCE</scope>
</reference>
<evidence type="ECO:0000256" key="6">
    <source>
        <dbReference type="SAM" id="MobiDB-lite"/>
    </source>
</evidence>
<dbReference type="InterPro" id="IPR032839">
    <property type="entry name" value="RAB3GAP_N"/>
</dbReference>
<evidence type="ECO:0000313" key="11">
    <source>
        <dbReference type="Proteomes" id="UP000663828"/>
    </source>
</evidence>
<accession>A0A814X078</accession>
<dbReference type="EMBL" id="CAJNOR010001802">
    <property type="protein sequence ID" value="CAF1201551.1"/>
    <property type="molecule type" value="Genomic_DNA"/>
</dbReference>
<keyword evidence="11" id="KW-1185">Reference proteome</keyword>
<dbReference type="EMBL" id="CAJNOJ010000155">
    <property type="protein sequence ID" value="CAF1212665.1"/>
    <property type="molecule type" value="Genomic_DNA"/>
</dbReference>
<comment type="similarity">
    <text evidence="2">Belongs to the Rab3-GAP regulatory subunit family.</text>
</comment>
<evidence type="ECO:0000256" key="5">
    <source>
        <dbReference type="SAM" id="Coils"/>
    </source>
</evidence>
<evidence type="ECO:0000256" key="2">
    <source>
        <dbReference type="ARBA" id="ARBA00008153"/>
    </source>
</evidence>
<feature type="domain" description="Rab3GAP regulatory subunit C-terminal" evidence="8">
    <location>
        <begin position="920"/>
        <end position="1076"/>
    </location>
</feature>
<comment type="subcellular location">
    <subcellularLocation>
        <location evidence="1">Cytoplasm</location>
    </subcellularLocation>
</comment>
<evidence type="ECO:0000256" key="4">
    <source>
        <dbReference type="ARBA" id="ARBA00022490"/>
    </source>
</evidence>
<feature type="coiled-coil region" evidence="5">
    <location>
        <begin position="544"/>
        <end position="578"/>
    </location>
</feature>
<dbReference type="Pfam" id="PF14655">
    <property type="entry name" value="RAB3GAP2_N"/>
    <property type="match status" value="1"/>
</dbReference>
<dbReference type="InterPro" id="IPR026059">
    <property type="entry name" value="Rab3GAP2"/>
</dbReference>
<proteinExistence type="inferred from homology"/>
<keyword evidence="4" id="KW-0963">Cytoplasm</keyword>
<evidence type="ECO:0000313" key="9">
    <source>
        <dbReference type="EMBL" id="CAF1201551.1"/>
    </source>
</evidence>
<evidence type="ECO:0000259" key="8">
    <source>
        <dbReference type="Pfam" id="PF14656"/>
    </source>
</evidence>
<evidence type="ECO:0000313" key="10">
    <source>
        <dbReference type="EMBL" id="CAF1212665.1"/>
    </source>
</evidence>
<evidence type="ECO:0000259" key="7">
    <source>
        <dbReference type="Pfam" id="PF14655"/>
    </source>
</evidence>
<dbReference type="GO" id="GO:0005096">
    <property type="term" value="F:GTPase activator activity"/>
    <property type="evidence" value="ECO:0007669"/>
    <property type="project" value="UniProtKB-KW"/>
</dbReference>
<dbReference type="Proteomes" id="UP000663852">
    <property type="component" value="Unassembled WGS sequence"/>
</dbReference>
<comment type="caution">
    <text evidence="10">The sequence shown here is derived from an EMBL/GenBank/DDBJ whole genome shotgun (WGS) entry which is preliminary data.</text>
</comment>
<dbReference type="OrthoDB" id="2019917at2759"/>
<dbReference type="Proteomes" id="UP000663828">
    <property type="component" value="Unassembled WGS sequence"/>
</dbReference>
<feature type="domain" description="Rab3-GAP regulatory subunit N-terminal" evidence="7">
    <location>
        <begin position="78"/>
        <end position="485"/>
    </location>
</feature>
<dbReference type="Pfam" id="PF14656">
    <property type="entry name" value="RAB3GAP2_C"/>
    <property type="match status" value="2"/>
</dbReference>
<dbReference type="PANTHER" id="PTHR12472">
    <property type="entry name" value="RAB3-GAP REGULATORY DOMAIN"/>
    <property type="match status" value="1"/>
</dbReference>
<feature type="domain" description="Rab3GAP regulatory subunit C-terminal" evidence="8">
    <location>
        <begin position="1108"/>
        <end position="1335"/>
    </location>
</feature>
<dbReference type="PANTHER" id="PTHR12472:SF0">
    <property type="entry name" value="RAB3 GTPASE-ACTIVATING PROTEIN NON-CATALYTIC SUBUNIT"/>
    <property type="match status" value="1"/>
</dbReference>
<keyword evidence="5" id="KW-0175">Coiled coil</keyword>
<organism evidence="10 12">
    <name type="scientific">Adineta ricciae</name>
    <name type="common">Rotifer</name>
    <dbReference type="NCBI Taxonomy" id="249248"/>
    <lineage>
        <taxon>Eukaryota</taxon>
        <taxon>Metazoa</taxon>
        <taxon>Spiralia</taxon>
        <taxon>Gnathifera</taxon>
        <taxon>Rotifera</taxon>
        <taxon>Eurotatoria</taxon>
        <taxon>Bdelloidea</taxon>
        <taxon>Adinetida</taxon>
        <taxon>Adinetidae</taxon>
        <taxon>Adineta</taxon>
    </lineage>
</organism>
<feature type="region of interest" description="Disordered" evidence="6">
    <location>
        <begin position="34"/>
        <end position="56"/>
    </location>
</feature>
<evidence type="ECO:0000256" key="3">
    <source>
        <dbReference type="ARBA" id="ARBA00022468"/>
    </source>
</evidence>
<protein>
    <submittedName>
        <fullName evidence="10">Uncharacterized protein</fullName>
    </submittedName>
</protein>
<keyword evidence="3" id="KW-0343">GTPase activation</keyword>
<dbReference type="InterPro" id="IPR029257">
    <property type="entry name" value="RAB3GAP2_C"/>
</dbReference>
<sequence>MACSLNTISTIDDLPRIRAVLLPHLLKSVSEAEYPTTDTDFTEDDEQQPTSESVARTAALLSTETKKKKKTIGERTQWLRECQIAFSPALNLLVTAFDQQIIVSTARNKTSSHEQSNFTTSFETKLQVESNERIASILCLPIASNTRRSSPEWTCIIIGFSTGYVRMYNEDGVLLFSQIFHDEPVVKLKCHTQFPSHIRSLTEQPDELYIQYRSSILVAIDGLSLYQLLKVCREHALKSTNMLSSSSPQLSFKKWGFPDQNQVYDFAPAGLITDNRFDQFCVASMTGGYQAQIRSVPPLFTRLITVGVEPYCNFYYCAEGAQVPHLTEVAFAVVDKFKSSFISAFSRLMPTKQTSSSDTQKPKIESETKLDSRFGIRDLRRHGEKIIVSPGLHIAAVCDSFGRIIVYDIHRGIAIRIFKGYREAEIGFIQIEEATTRDASMSLSSKKSALFLVIHAPKRQLVEIWGCQQGARVAAFNVSKNSHLIYLEHYTLGWSSSGSNSSKLSQYKQCILLEENGEIKTFQIPFHLILSDRNNQRAHDIMIVRQIRRLLKDANGDNESLRNDISQQLKRLISLECQSEILGLLFHADYLDLGTIRRFIEEILSDLEKNSYHHNPQDCVHLQEFCNNASTLLNIYTVIEQYRTDHQASISINEKFFSKEDFQTELQLTDEETTLYYRLFEQEFQKRLNNPKKKVHFIADENEDVLSTNYTFGQFQSMFVSSRHSHAMNDHLEIKSTINSDEFSLLGSYLFSSWLWYNEKDDFEEKFRAYLRLLHLKNDDLVLLCLHSLLSIPLNLPQSIQIWKQIFSIIYSINQNKVLLKTTLEKTTNALTALLLSLIFRLYDTEIDTSLLIRRLSALVAIQNFYSSMKTIDQRDPSFDTTTNEFTVQSVFITHRPDYLLELVTRRIINANIPSTWLSTNSDEANESAFQSNLAICRQILPHTFEPTVLLIYSCWISMNMWNKQLISATNRTATELFHLSLTFYNQIQIGIIKQNIGSLLWHTYIRSRIVTLTQLIEKIGKIPKDRICYKELRLNEHDLTNFLDELSKNFFNKFIESIYNQLNEIPIFSIDNVWQINLNSSSSDHLVEPVSPFINLYTTSSSSEPNDQQTSLLEIVMEQKPANGHLVLHHEKLILILYYLMYYHIKSFRPFSLFDTKGVHAFFTDLYSHPLVTVDVDGTVSSKRQLFFERLLNTVFEQHGMTKPFDEKIVENIIRLSTDMLVDHEYIRRHYISLLYAYNYDDLATHEENRIQDRQALAFQLLTIAGLRLSLLIGDINDATTSKMSSKALEVRAKISSTLKTWMISLPSSVDYKVHPCSCETIETMLTRIGCYLPQNNSSLASLAQEMMALVHLLKR</sequence>
<gene>
    <name evidence="10" type="ORF">EDS130_LOCUS25972</name>
    <name evidence="9" type="ORF">XAT740_LOCUS23707</name>
</gene>
<evidence type="ECO:0000313" key="12">
    <source>
        <dbReference type="Proteomes" id="UP000663852"/>
    </source>
</evidence>
<name>A0A814X078_ADIRI</name>
<evidence type="ECO:0000256" key="1">
    <source>
        <dbReference type="ARBA" id="ARBA00004496"/>
    </source>
</evidence>
<dbReference type="GO" id="GO:0005737">
    <property type="term" value="C:cytoplasm"/>
    <property type="evidence" value="ECO:0007669"/>
    <property type="project" value="UniProtKB-SubCell"/>
</dbReference>